<evidence type="ECO:0000313" key="1">
    <source>
        <dbReference type="EMBL" id="MDO5968896.1"/>
    </source>
</evidence>
<sequence length="87" mass="10068">MLNIKAENHVKIKHQSSICLLTISVFFTFSCSIENKFENYKSFENIFNLVEQTNQTNKLEDNHISTNGDSNVIKINQALNSWTDDRT</sequence>
<proteinExistence type="predicted"/>
<dbReference type="Proteomes" id="UP001176883">
    <property type="component" value="Unassembled WGS sequence"/>
</dbReference>
<keyword evidence="2" id="KW-1185">Reference proteome</keyword>
<protein>
    <submittedName>
        <fullName evidence="1">Uncharacterized protein</fullName>
    </submittedName>
</protein>
<reference evidence="1" key="1">
    <citation type="submission" date="2023-07" db="EMBL/GenBank/DDBJ databases">
        <title>Two novel species in the genus Flavivirga.</title>
        <authorList>
            <person name="Kwon K."/>
        </authorList>
    </citation>
    <scope>NUCLEOTIDE SEQUENCE</scope>
    <source>
        <strain evidence="1">KCTC 52353</strain>
    </source>
</reference>
<comment type="caution">
    <text evidence="1">The sequence shown here is derived from an EMBL/GenBank/DDBJ whole genome shotgun (WGS) entry which is preliminary data.</text>
</comment>
<organism evidence="1 2">
    <name type="scientific">Flavivirga aquimarina</name>
    <dbReference type="NCBI Taxonomy" id="2027862"/>
    <lineage>
        <taxon>Bacteria</taxon>
        <taxon>Pseudomonadati</taxon>
        <taxon>Bacteroidota</taxon>
        <taxon>Flavobacteriia</taxon>
        <taxon>Flavobacteriales</taxon>
        <taxon>Flavobacteriaceae</taxon>
        <taxon>Flavivirga</taxon>
    </lineage>
</organism>
<dbReference type="EMBL" id="JAUOEK010000056">
    <property type="protein sequence ID" value="MDO5968896.1"/>
    <property type="molecule type" value="Genomic_DNA"/>
</dbReference>
<dbReference type="RefSeq" id="WP_303276580.1">
    <property type="nucleotide sequence ID" value="NZ_JAUOEK010000056.1"/>
</dbReference>
<dbReference type="PROSITE" id="PS51257">
    <property type="entry name" value="PROKAR_LIPOPROTEIN"/>
    <property type="match status" value="1"/>
</dbReference>
<gene>
    <name evidence="1" type="ORF">Q4Q35_03670</name>
</gene>
<name>A0ABT8W722_9FLAO</name>
<evidence type="ECO:0000313" key="2">
    <source>
        <dbReference type="Proteomes" id="UP001176883"/>
    </source>
</evidence>
<accession>A0ABT8W722</accession>